<evidence type="ECO:0000256" key="2">
    <source>
        <dbReference type="ARBA" id="ARBA00022679"/>
    </source>
</evidence>
<protein>
    <recommendedName>
        <fullName evidence="1">ribose-phosphate diphosphokinase</fullName>
        <ecNumber evidence="1">2.7.6.1</ecNumber>
    </recommendedName>
</protein>
<dbReference type="Proteomes" id="UP000095488">
    <property type="component" value="Unassembled WGS sequence"/>
</dbReference>
<dbReference type="NCBIfam" id="TIGR01251">
    <property type="entry name" value="ribP_PPkin"/>
    <property type="match status" value="1"/>
</dbReference>
<dbReference type="InterPro" id="IPR029057">
    <property type="entry name" value="PRTase-like"/>
</dbReference>
<dbReference type="EC" id="2.7.6.1" evidence="1"/>
<evidence type="ECO:0000256" key="1">
    <source>
        <dbReference type="ARBA" id="ARBA00013247"/>
    </source>
</evidence>
<evidence type="ECO:0000256" key="5">
    <source>
        <dbReference type="ARBA" id="ARBA00022777"/>
    </source>
</evidence>
<gene>
    <name evidence="11" type="primary">prs_1</name>
    <name evidence="11" type="ORF">ERS852473_01072</name>
</gene>
<dbReference type="EMBL" id="CYZR01000003">
    <property type="protein sequence ID" value="CUN77902.1"/>
    <property type="molecule type" value="Genomic_DNA"/>
</dbReference>
<dbReference type="SMART" id="SM01400">
    <property type="entry name" value="Pribosyltran_N"/>
    <property type="match status" value="1"/>
</dbReference>
<keyword evidence="6" id="KW-0067">ATP-binding</keyword>
<keyword evidence="12" id="KW-1185">Reference proteome</keyword>
<reference evidence="11 12" key="1">
    <citation type="submission" date="2015-09" db="EMBL/GenBank/DDBJ databases">
        <authorList>
            <consortium name="Pathogen Informatics"/>
        </authorList>
    </citation>
    <scope>NUCLEOTIDE SEQUENCE [LARGE SCALE GENOMIC DNA]</scope>
    <source>
        <strain evidence="11 12">2789STDY5834858</strain>
    </source>
</reference>
<comment type="caution">
    <text evidence="11">The sequence shown here is derived from an EMBL/GenBank/DDBJ whole genome shotgun (WGS) entry which is preliminary data.</text>
</comment>
<keyword evidence="5" id="KW-0418">Kinase</keyword>
<name>A0ABM9UPD8_SARVE</name>
<evidence type="ECO:0000259" key="10">
    <source>
        <dbReference type="Pfam" id="PF13793"/>
    </source>
</evidence>
<evidence type="ECO:0000256" key="4">
    <source>
        <dbReference type="ARBA" id="ARBA00022741"/>
    </source>
</evidence>
<dbReference type="InterPro" id="IPR029099">
    <property type="entry name" value="Pribosyltran_N"/>
</dbReference>
<evidence type="ECO:0000313" key="12">
    <source>
        <dbReference type="Proteomes" id="UP000095488"/>
    </source>
</evidence>
<accession>A0ABM9UPD8</accession>
<evidence type="ECO:0000256" key="8">
    <source>
        <dbReference type="RuleBase" id="RU004324"/>
    </source>
</evidence>
<dbReference type="InterPro" id="IPR005946">
    <property type="entry name" value="Rib-P_diPkinase"/>
</dbReference>
<keyword evidence="3 8" id="KW-0545">Nucleotide biosynthesis</keyword>
<organism evidence="11 12">
    <name type="scientific">Sarcina ventriculi</name>
    <name type="common">Clostridium ventriculi</name>
    <dbReference type="NCBI Taxonomy" id="1267"/>
    <lineage>
        <taxon>Bacteria</taxon>
        <taxon>Bacillati</taxon>
        <taxon>Bacillota</taxon>
        <taxon>Clostridia</taxon>
        <taxon>Eubacteriales</taxon>
        <taxon>Clostridiaceae</taxon>
        <taxon>Sarcina</taxon>
    </lineage>
</organism>
<dbReference type="Pfam" id="PF00156">
    <property type="entry name" value="Pribosyltran"/>
    <property type="match status" value="1"/>
</dbReference>
<dbReference type="RefSeq" id="WP_055258380.1">
    <property type="nucleotide sequence ID" value="NZ_BCMV01000066.1"/>
</dbReference>
<dbReference type="Gene3D" id="3.40.50.2020">
    <property type="match status" value="2"/>
</dbReference>
<feature type="domain" description="Ribose-phosphate pyrophosphokinase N-terminal" evidence="10">
    <location>
        <begin position="10"/>
        <end position="143"/>
    </location>
</feature>
<keyword evidence="2 11" id="KW-0808">Transferase</keyword>
<keyword evidence="4" id="KW-0547">Nucleotide-binding</keyword>
<dbReference type="GO" id="GO:0004749">
    <property type="term" value="F:ribose phosphate diphosphokinase activity"/>
    <property type="evidence" value="ECO:0007669"/>
    <property type="project" value="UniProtKB-EC"/>
</dbReference>
<evidence type="ECO:0000259" key="9">
    <source>
        <dbReference type="Pfam" id="PF00156"/>
    </source>
</evidence>
<evidence type="ECO:0000256" key="7">
    <source>
        <dbReference type="ARBA" id="ARBA00049535"/>
    </source>
</evidence>
<comment type="catalytic activity">
    <reaction evidence="7">
        <text>D-ribose 5-phosphate + ATP = 5-phospho-alpha-D-ribose 1-diphosphate + AMP + H(+)</text>
        <dbReference type="Rhea" id="RHEA:15609"/>
        <dbReference type="ChEBI" id="CHEBI:15378"/>
        <dbReference type="ChEBI" id="CHEBI:30616"/>
        <dbReference type="ChEBI" id="CHEBI:58017"/>
        <dbReference type="ChEBI" id="CHEBI:78346"/>
        <dbReference type="ChEBI" id="CHEBI:456215"/>
        <dbReference type="EC" id="2.7.6.1"/>
    </reaction>
</comment>
<dbReference type="Pfam" id="PF13793">
    <property type="entry name" value="Pribosyltran_N"/>
    <property type="match status" value="1"/>
</dbReference>
<dbReference type="InterPro" id="IPR000836">
    <property type="entry name" value="PRTase_dom"/>
</dbReference>
<sequence>MNELTHELGIIALQSAKDLGEKIDNSIKARRNTTDSFLIPIDEVRFSNGEGKAKLSDSVRGKDIYLLCDIGNYSCTYKMFGFIHNMGPDEHFQDIKRAVSAIRGKASRITVIMPLLYESRQHRRKGRESLDCALALQELERLGVDEILTFDVHDPNVQNAIPLLSFENIYPTYDIVKSLITNEKTLERDKDKLLVISPDTGAMDRAIYYSSVLGVDVGLFYKRRDHSLVVNGKNPIVNHEYMGRDVEGKDVLIVDDMIASGESVLDIALELKKRNAKNVYVATTFAFFTEGLEKFNKYYNDGIISRVYSTNLTYAPQELLDSEWFMSVDLSDFLSKIINRLNKGKSISPLMDATAVIRDLLVK</sequence>
<evidence type="ECO:0000313" key="11">
    <source>
        <dbReference type="EMBL" id="CUN77902.1"/>
    </source>
</evidence>
<evidence type="ECO:0000256" key="3">
    <source>
        <dbReference type="ARBA" id="ARBA00022727"/>
    </source>
</evidence>
<comment type="similarity">
    <text evidence="8">Belongs to the ribose-phosphate pyrophosphokinase family.</text>
</comment>
<evidence type="ECO:0000256" key="6">
    <source>
        <dbReference type="ARBA" id="ARBA00022840"/>
    </source>
</evidence>
<proteinExistence type="inferred from homology"/>
<dbReference type="NCBIfam" id="NF005299">
    <property type="entry name" value="PRK06827.1"/>
    <property type="match status" value="1"/>
</dbReference>
<dbReference type="PANTHER" id="PTHR10210">
    <property type="entry name" value="RIBOSE-PHOSPHATE DIPHOSPHOKINASE FAMILY MEMBER"/>
    <property type="match status" value="1"/>
</dbReference>
<dbReference type="PANTHER" id="PTHR10210:SF32">
    <property type="entry name" value="RIBOSE-PHOSPHATE PYROPHOSPHOKINASE 2"/>
    <property type="match status" value="1"/>
</dbReference>
<dbReference type="CDD" id="cd06223">
    <property type="entry name" value="PRTases_typeI"/>
    <property type="match status" value="1"/>
</dbReference>
<dbReference type="SUPFAM" id="SSF53271">
    <property type="entry name" value="PRTase-like"/>
    <property type="match status" value="2"/>
</dbReference>
<feature type="domain" description="Phosphoribosyltransferase" evidence="9">
    <location>
        <begin position="189"/>
        <end position="286"/>
    </location>
</feature>